<dbReference type="PANTHER" id="PTHR36695:SF12">
    <property type="entry name" value="AGAP008648-PA"/>
    <property type="match status" value="1"/>
</dbReference>
<proteinExistence type="predicted"/>
<dbReference type="PANTHER" id="PTHR36695">
    <property type="entry name" value="AGAP008648-PA"/>
    <property type="match status" value="1"/>
</dbReference>
<dbReference type="EMBL" id="GECU01022843">
    <property type="protein sequence ID" value="JAS84863.1"/>
    <property type="molecule type" value="Transcribed_RNA"/>
</dbReference>
<feature type="domain" description="Farnesoic acid O-methyl transferase" evidence="1">
    <location>
        <begin position="4"/>
        <end position="137"/>
    </location>
</feature>
<evidence type="ECO:0000313" key="2">
    <source>
        <dbReference type="EMBL" id="JAS84863.1"/>
    </source>
</evidence>
<sequence length="137" mass="15636">SPEKFRYDFVPAPRNREGLVFEVRSGGGIHIALSEHQATTPLMYQVVLGDLDNSVSYITRGKHVYGVHLVSAETRGVLSSEESRTFWINWERGAISCGRGFVFHANTLLKWKMDKKTKVAFVGFATSWRQKADFRIW</sequence>
<reference evidence="2" key="1">
    <citation type="submission" date="2015-11" db="EMBL/GenBank/DDBJ databases">
        <title>De novo transcriptome assembly of four potential Pierce s Disease insect vectors from Arizona vineyards.</title>
        <authorList>
            <person name="Tassone E.E."/>
        </authorList>
    </citation>
    <scope>NUCLEOTIDE SEQUENCE</scope>
</reference>
<gene>
    <name evidence="2" type="ORF">g.56699</name>
</gene>
<dbReference type="Pfam" id="PF12248">
    <property type="entry name" value="Methyltransf_FA"/>
    <property type="match status" value="1"/>
</dbReference>
<protein>
    <recommendedName>
        <fullName evidence="1">Farnesoic acid O-methyl transferase domain-containing protein</fullName>
    </recommendedName>
</protein>
<feature type="non-terminal residue" evidence="2">
    <location>
        <position position="1"/>
    </location>
</feature>
<accession>A0A1B6IDA2</accession>
<evidence type="ECO:0000259" key="1">
    <source>
        <dbReference type="Pfam" id="PF12248"/>
    </source>
</evidence>
<dbReference type="InterPro" id="IPR022041">
    <property type="entry name" value="Methyltransf_FA"/>
</dbReference>
<dbReference type="AlphaFoldDB" id="A0A1B6IDA2"/>
<name>A0A1B6IDA2_9HEMI</name>
<organism evidence="2">
    <name type="scientific">Homalodisca liturata</name>
    <dbReference type="NCBI Taxonomy" id="320908"/>
    <lineage>
        <taxon>Eukaryota</taxon>
        <taxon>Metazoa</taxon>
        <taxon>Ecdysozoa</taxon>
        <taxon>Arthropoda</taxon>
        <taxon>Hexapoda</taxon>
        <taxon>Insecta</taxon>
        <taxon>Pterygota</taxon>
        <taxon>Neoptera</taxon>
        <taxon>Paraneoptera</taxon>
        <taxon>Hemiptera</taxon>
        <taxon>Auchenorrhyncha</taxon>
        <taxon>Membracoidea</taxon>
        <taxon>Cicadellidae</taxon>
        <taxon>Cicadellinae</taxon>
        <taxon>Proconiini</taxon>
        <taxon>Homalodisca</taxon>
    </lineage>
</organism>
<feature type="non-terminal residue" evidence="2">
    <location>
        <position position="137"/>
    </location>
</feature>